<name>A0A444YS99_ARAHY</name>
<evidence type="ECO:0000313" key="1">
    <source>
        <dbReference type="EMBL" id="RYR04785.1"/>
    </source>
</evidence>
<comment type="caution">
    <text evidence="1">The sequence shown here is derived from an EMBL/GenBank/DDBJ whole genome shotgun (WGS) entry which is preliminary data.</text>
</comment>
<accession>A0A444YS99</accession>
<protein>
    <submittedName>
        <fullName evidence="1">Uncharacterized protein</fullName>
    </submittedName>
</protein>
<gene>
    <name evidence="1" type="ORF">Ahy_B06g084559</name>
</gene>
<dbReference type="AlphaFoldDB" id="A0A444YS99"/>
<evidence type="ECO:0000313" key="2">
    <source>
        <dbReference type="Proteomes" id="UP000289738"/>
    </source>
</evidence>
<dbReference type="EMBL" id="SDMP01000016">
    <property type="protein sequence ID" value="RYR04785.1"/>
    <property type="molecule type" value="Genomic_DNA"/>
</dbReference>
<dbReference type="Proteomes" id="UP000289738">
    <property type="component" value="Chromosome B06"/>
</dbReference>
<sequence length="240" mass="27428">MQLRSEKIIHMADEVSNVNGGSSTNDSIPVIVQQVDVTSRSEGVIGSEIYRQQVEENHHDLVNLLTQQMTKILNPMMTDHESKFEHLARQVERIARIVDYKEGERHNTRGNNEGFENIFQNENNVFDQENPHVVSRGQNADDFLARLRANHGGKRYQVTRIVEEVLNQVGLNVGFMNQPHFVSVFPQVVQMAEVPRGVKNPKIITKFAREVGESTTEHVANDENLKMKFFPFSLTKNTFT</sequence>
<reference evidence="1 2" key="1">
    <citation type="submission" date="2019-01" db="EMBL/GenBank/DDBJ databases">
        <title>Sequencing of cultivated peanut Arachis hypogaea provides insights into genome evolution and oil improvement.</title>
        <authorList>
            <person name="Chen X."/>
        </authorList>
    </citation>
    <scope>NUCLEOTIDE SEQUENCE [LARGE SCALE GENOMIC DNA]</scope>
    <source>
        <strain evidence="2">cv. Fuhuasheng</strain>
        <tissue evidence="1">Leaves</tissue>
    </source>
</reference>
<keyword evidence="2" id="KW-1185">Reference proteome</keyword>
<proteinExistence type="predicted"/>
<organism evidence="1 2">
    <name type="scientific">Arachis hypogaea</name>
    <name type="common">Peanut</name>
    <dbReference type="NCBI Taxonomy" id="3818"/>
    <lineage>
        <taxon>Eukaryota</taxon>
        <taxon>Viridiplantae</taxon>
        <taxon>Streptophyta</taxon>
        <taxon>Embryophyta</taxon>
        <taxon>Tracheophyta</taxon>
        <taxon>Spermatophyta</taxon>
        <taxon>Magnoliopsida</taxon>
        <taxon>eudicotyledons</taxon>
        <taxon>Gunneridae</taxon>
        <taxon>Pentapetalae</taxon>
        <taxon>rosids</taxon>
        <taxon>fabids</taxon>
        <taxon>Fabales</taxon>
        <taxon>Fabaceae</taxon>
        <taxon>Papilionoideae</taxon>
        <taxon>50 kb inversion clade</taxon>
        <taxon>dalbergioids sensu lato</taxon>
        <taxon>Dalbergieae</taxon>
        <taxon>Pterocarpus clade</taxon>
        <taxon>Arachis</taxon>
    </lineage>
</organism>